<dbReference type="KEGG" id="sct:SCAT_3966"/>
<sequence length="67" mass="6963">MSQLVWQKSSFSEAGATNCLEVASSTPDTTHLRESDDPHTVLTTTPAGLGALIRAIKAGAYDDGIGT</sequence>
<reference evidence="3" key="1">
    <citation type="submission" date="2011-12" db="EMBL/GenBank/DDBJ databases">
        <title>Complete genome sequence of Streptomyces cattleya strain DSM 46488.</title>
        <authorList>
            <person name="Ou H.-Y."/>
            <person name="Li P."/>
            <person name="Zhao C."/>
            <person name="O'Hagan D."/>
            <person name="Deng Z."/>
        </authorList>
    </citation>
    <scope>NUCLEOTIDE SEQUENCE [LARGE SCALE GENOMIC DNA]</scope>
    <source>
        <strain evidence="3">ATCC 35852 / DSM 46488 / JCM 4925 / NBRC 14057 / NRRL 8057</strain>
    </source>
</reference>
<dbReference type="HOGENOM" id="CLU_131550_1_2_11"/>
<dbReference type="PATRIC" id="fig|1003195.11.peg.5411"/>
<feature type="domain" description="DUF397" evidence="1">
    <location>
        <begin position="4"/>
        <end position="57"/>
    </location>
</feature>
<evidence type="ECO:0000313" key="3">
    <source>
        <dbReference type="Proteomes" id="UP000007842"/>
    </source>
</evidence>
<dbReference type="STRING" id="1003195.SCATT_39510"/>
<dbReference type="InterPro" id="IPR007278">
    <property type="entry name" value="DUF397"/>
</dbReference>
<dbReference type="KEGG" id="scy:SCATT_39510"/>
<name>F8K3K4_STREN</name>
<evidence type="ECO:0000259" key="1">
    <source>
        <dbReference type="Pfam" id="PF04149"/>
    </source>
</evidence>
<organism evidence="2 3">
    <name type="scientific">Streptantibioticus cattleyicolor (strain ATCC 35852 / DSM 46488 / JCM 4925 / NBRC 14057 / NRRL 8057)</name>
    <name type="common">Streptomyces cattleya</name>
    <dbReference type="NCBI Taxonomy" id="1003195"/>
    <lineage>
        <taxon>Bacteria</taxon>
        <taxon>Bacillati</taxon>
        <taxon>Actinomycetota</taxon>
        <taxon>Actinomycetes</taxon>
        <taxon>Kitasatosporales</taxon>
        <taxon>Streptomycetaceae</taxon>
        <taxon>Streptantibioticus</taxon>
    </lineage>
</organism>
<keyword evidence="3" id="KW-1185">Reference proteome</keyword>
<dbReference type="EMBL" id="CP003219">
    <property type="protein sequence ID" value="AEW96322.1"/>
    <property type="molecule type" value="Genomic_DNA"/>
</dbReference>
<dbReference type="OrthoDB" id="3872262at2"/>
<dbReference type="AlphaFoldDB" id="F8K3K4"/>
<gene>
    <name evidence="2" type="ordered locus">SCATT_39510</name>
</gene>
<dbReference type="Pfam" id="PF04149">
    <property type="entry name" value="DUF397"/>
    <property type="match status" value="1"/>
</dbReference>
<dbReference type="Proteomes" id="UP000007842">
    <property type="component" value="Chromosome"/>
</dbReference>
<proteinExistence type="predicted"/>
<dbReference type="RefSeq" id="WP_014144680.1">
    <property type="nucleotide sequence ID" value="NC_016111.1"/>
</dbReference>
<evidence type="ECO:0000313" key="2">
    <source>
        <dbReference type="EMBL" id="AEW96322.1"/>
    </source>
</evidence>
<accession>G8WUM9</accession>
<protein>
    <recommendedName>
        <fullName evidence="1">DUF397 domain-containing protein</fullName>
    </recommendedName>
</protein>
<accession>F8K3K4</accession>